<dbReference type="EMBL" id="FJVC01000428">
    <property type="protein sequence ID" value="CZT50369.1"/>
    <property type="molecule type" value="Genomic_DNA"/>
</dbReference>
<reference evidence="2" key="1">
    <citation type="submission" date="2016-03" db="EMBL/GenBank/DDBJ databases">
        <authorList>
            <person name="Guldener U."/>
        </authorList>
    </citation>
    <scope>NUCLEOTIDE SEQUENCE [LARGE SCALE GENOMIC DNA]</scope>
</reference>
<dbReference type="AlphaFoldDB" id="A0A1E1MMQ5"/>
<proteinExistence type="predicted"/>
<evidence type="ECO:0000313" key="2">
    <source>
        <dbReference type="Proteomes" id="UP000177625"/>
    </source>
</evidence>
<sequence length="164" mass="18907">MELYSILAFFFQTYSRYTHLRLQDLHPWSLFDVPLLEVGILFPTCNSNPTKLQLGQVAYTYITNANIPEWFGFTEASSTSDVLSPVQPHLQFSSYSFFVSPAHQVYQDSNLRMARVAHGFFPFLHFTVYPRFHETQNDSPRSFSSQPILQQTPSSALPLPKYCL</sequence>
<name>A0A1E1MMQ5_RHYSE</name>
<organism evidence="1 2">
    <name type="scientific">Rhynchosporium secalis</name>
    <name type="common">Barley scald fungus</name>
    <dbReference type="NCBI Taxonomy" id="38038"/>
    <lineage>
        <taxon>Eukaryota</taxon>
        <taxon>Fungi</taxon>
        <taxon>Dikarya</taxon>
        <taxon>Ascomycota</taxon>
        <taxon>Pezizomycotina</taxon>
        <taxon>Leotiomycetes</taxon>
        <taxon>Helotiales</taxon>
        <taxon>Ploettnerulaceae</taxon>
        <taxon>Rhynchosporium</taxon>
    </lineage>
</organism>
<evidence type="ECO:0000313" key="1">
    <source>
        <dbReference type="EMBL" id="CZT50369.1"/>
    </source>
</evidence>
<accession>A0A1E1MMQ5</accession>
<protein>
    <submittedName>
        <fullName evidence="1">Uncharacterized protein</fullName>
    </submittedName>
</protein>
<gene>
    <name evidence="1" type="ORF">RSE6_11344</name>
</gene>
<keyword evidence="2" id="KW-1185">Reference proteome</keyword>
<dbReference type="Proteomes" id="UP000177625">
    <property type="component" value="Unassembled WGS sequence"/>
</dbReference>